<evidence type="ECO:0000313" key="2">
    <source>
        <dbReference type="EMBL" id="KKP59881.1"/>
    </source>
</evidence>
<dbReference type="InterPro" id="IPR008963">
    <property type="entry name" value="Purple_acid_Pase-like_N"/>
</dbReference>
<evidence type="ECO:0000256" key="1">
    <source>
        <dbReference type="SAM" id="Phobius"/>
    </source>
</evidence>
<sequence length="202" mass="22447">MNNLTDSRAGKYYAEIYALTPKEGIVMATVSARTMNANFSWLYSPFLIYGSLGIFFGIFFISMIIQIISRSIDFKRTLLTISVAFIVASVPISLKTALEFTSTQTRAVPEDIPQNIIIQQKTPSSVVISWNIQTERLGSVRFGKAPLNLDEARLTISNAGQKSSFHSVELTKLEPGGEYEAEILSGDRWFNDQGQPIKISIP</sequence>
<comment type="caution">
    <text evidence="2">The sequence shown here is derived from an EMBL/GenBank/DDBJ whole genome shotgun (WGS) entry which is preliminary data.</text>
</comment>
<gene>
    <name evidence="2" type="ORF">UR52_C0002G0109</name>
</gene>
<keyword evidence="1" id="KW-0472">Membrane</keyword>
<proteinExistence type="predicted"/>
<evidence type="ECO:0008006" key="4">
    <source>
        <dbReference type="Google" id="ProtNLM"/>
    </source>
</evidence>
<dbReference type="STRING" id="1618434.UR52_C0002G0109"/>
<dbReference type="Gene3D" id="2.60.40.10">
    <property type="entry name" value="Immunoglobulins"/>
    <property type="match status" value="1"/>
</dbReference>
<keyword evidence="1" id="KW-1133">Transmembrane helix</keyword>
<protein>
    <recommendedName>
        <fullName evidence="4">Fibronectin type-III domain-containing protein</fullName>
    </recommendedName>
</protein>
<feature type="transmembrane region" description="Helical" evidence="1">
    <location>
        <begin position="77"/>
        <end position="94"/>
    </location>
</feature>
<dbReference type="AlphaFoldDB" id="A0A0G0B834"/>
<dbReference type="GO" id="GO:0003993">
    <property type="term" value="F:acid phosphatase activity"/>
    <property type="evidence" value="ECO:0007669"/>
    <property type="project" value="InterPro"/>
</dbReference>
<accession>A0A0G0B834</accession>
<dbReference type="Proteomes" id="UP000034176">
    <property type="component" value="Unassembled WGS sequence"/>
</dbReference>
<dbReference type="GO" id="GO:0046872">
    <property type="term" value="F:metal ion binding"/>
    <property type="evidence" value="ECO:0007669"/>
    <property type="project" value="InterPro"/>
</dbReference>
<dbReference type="InterPro" id="IPR013783">
    <property type="entry name" value="Ig-like_fold"/>
</dbReference>
<dbReference type="SUPFAM" id="SSF49363">
    <property type="entry name" value="Purple acid phosphatase, N-terminal domain"/>
    <property type="match status" value="1"/>
</dbReference>
<keyword evidence="1" id="KW-0812">Transmembrane</keyword>
<name>A0A0G0B834_9BACT</name>
<reference evidence="2 3" key="1">
    <citation type="journal article" date="2015" name="Nature">
        <title>rRNA introns, odd ribosomes, and small enigmatic genomes across a large radiation of phyla.</title>
        <authorList>
            <person name="Brown C.T."/>
            <person name="Hug L.A."/>
            <person name="Thomas B.C."/>
            <person name="Sharon I."/>
            <person name="Castelle C.J."/>
            <person name="Singh A."/>
            <person name="Wilkins M.J."/>
            <person name="Williams K.H."/>
            <person name="Banfield J.F."/>
        </authorList>
    </citation>
    <scope>NUCLEOTIDE SEQUENCE [LARGE SCALE GENOMIC DNA]</scope>
</reference>
<feature type="transmembrane region" description="Helical" evidence="1">
    <location>
        <begin position="46"/>
        <end position="65"/>
    </location>
</feature>
<organism evidence="2 3">
    <name type="scientific">Candidatus Gottesmanbacteria bacterium GW2011_GWA1_34_13</name>
    <dbReference type="NCBI Taxonomy" id="1618434"/>
    <lineage>
        <taxon>Bacteria</taxon>
        <taxon>Candidatus Gottesmaniibacteriota</taxon>
    </lineage>
</organism>
<dbReference type="EMBL" id="LBPN01000002">
    <property type="protein sequence ID" value="KKP59881.1"/>
    <property type="molecule type" value="Genomic_DNA"/>
</dbReference>
<evidence type="ECO:0000313" key="3">
    <source>
        <dbReference type="Proteomes" id="UP000034176"/>
    </source>
</evidence>